<gene>
    <name evidence="2" type="ORF">DUI87_23133</name>
</gene>
<organism evidence="2 3">
    <name type="scientific">Hirundo rustica rustica</name>
    <dbReference type="NCBI Taxonomy" id="333673"/>
    <lineage>
        <taxon>Eukaryota</taxon>
        <taxon>Metazoa</taxon>
        <taxon>Chordata</taxon>
        <taxon>Craniata</taxon>
        <taxon>Vertebrata</taxon>
        <taxon>Euteleostomi</taxon>
        <taxon>Archelosauria</taxon>
        <taxon>Archosauria</taxon>
        <taxon>Dinosauria</taxon>
        <taxon>Saurischia</taxon>
        <taxon>Theropoda</taxon>
        <taxon>Coelurosauria</taxon>
        <taxon>Aves</taxon>
        <taxon>Neognathae</taxon>
        <taxon>Neoaves</taxon>
        <taxon>Telluraves</taxon>
        <taxon>Australaves</taxon>
        <taxon>Passeriformes</taxon>
        <taxon>Sylvioidea</taxon>
        <taxon>Hirundinidae</taxon>
        <taxon>Hirundo</taxon>
    </lineage>
</organism>
<evidence type="ECO:0008006" key="4">
    <source>
        <dbReference type="Google" id="ProtNLM"/>
    </source>
</evidence>
<feature type="region of interest" description="Disordered" evidence="1">
    <location>
        <begin position="178"/>
        <end position="207"/>
    </location>
</feature>
<evidence type="ECO:0000256" key="1">
    <source>
        <dbReference type="SAM" id="MobiDB-lite"/>
    </source>
</evidence>
<evidence type="ECO:0000313" key="2">
    <source>
        <dbReference type="EMBL" id="RMC00519.1"/>
    </source>
</evidence>
<accession>A0A3M0JI54</accession>
<dbReference type="OrthoDB" id="6764170at2759"/>
<proteinExistence type="predicted"/>
<keyword evidence="3" id="KW-1185">Reference proteome</keyword>
<feature type="region of interest" description="Disordered" evidence="1">
    <location>
        <begin position="133"/>
        <end position="159"/>
    </location>
</feature>
<name>A0A3M0JI54_HIRRU</name>
<dbReference type="Proteomes" id="UP000269221">
    <property type="component" value="Unassembled WGS sequence"/>
</dbReference>
<reference evidence="2 3" key="1">
    <citation type="submission" date="2018-07" db="EMBL/GenBank/DDBJ databases">
        <title>A high quality draft genome assembly of the barn swallow (H. rustica rustica).</title>
        <authorList>
            <person name="Formenti G."/>
            <person name="Chiara M."/>
            <person name="Poveda L."/>
            <person name="Francoijs K.-J."/>
            <person name="Bonisoli-Alquati A."/>
            <person name="Canova L."/>
            <person name="Gianfranceschi L."/>
            <person name="Horner D.S."/>
            <person name="Saino N."/>
        </authorList>
    </citation>
    <scope>NUCLEOTIDE SEQUENCE [LARGE SCALE GENOMIC DNA]</scope>
    <source>
        <strain evidence="2">Chelidonia</strain>
        <tissue evidence="2">Blood</tissue>
    </source>
</reference>
<dbReference type="EMBL" id="QRBI01000144">
    <property type="protein sequence ID" value="RMC00519.1"/>
    <property type="molecule type" value="Genomic_DNA"/>
</dbReference>
<evidence type="ECO:0000313" key="3">
    <source>
        <dbReference type="Proteomes" id="UP000269221"/>
    </source>
</evidence>
<dbReference type="PANTHER" id="PTHR33332">
    <property type="entry name" value="REVERSE TRANSCRIPTASE DOMAIN-CONTAINING PROTEIN"/>
    <property type="match status" value="1"/>
</dbReference>
<dbReference type="STRING" id="333673.A0A3M0JI54"/>
<protein>
    <recommendedName>
        <fullName evidence="4">Rna-directed dna polymerase from mobile element jockey-like</fullName>
    </recommendedName>
</protein>
<sequence>MRLRARILRAPASELLASCQWSYSGRYEPARGTQSLSVSCWNWFADDTKLGGVADTPEGCAALQKDLERLERWAGKNSLKSNRGKCRVLHLGKNNPRHQHKLGADLLENSSARRDLGAQVDNKLSLSQQCPCGQESQWDPGDHQEEHCQQVQGGDPASLLSPGEGISGVLCAALCSSAQQRHGDSGPGPVEGKEDEWSAGASLMKKG</sequence>
<comment type="caution">
    <text evidence="2">The sequence shown here is derived from an EMBL/GenBank/DDBJ whole genome shotgun (WGS) entry which is preliminary data.</text>
</comment>
<dbReference type="AlphaFoldDB" id="A0A3M0JI54"/>